<dbReference type="EC" id="1.13.11.16" evidence="7"/>
<proteinExistence type="inferred from homology"/>
<dbReference type="Proteomes" id="UP000009328">
    <property type="component" value="Unassembled WGS sequence"/>
</dbReference>
<comment type="similarity">
    <text evidence="2">Belongs to the DODA-type extradiol aromatic ring-opening dioxygenase family.</text>
</comment>
<dbReference type="PIRSF" id="PIRSF006157">
    <property type="entry name" value="Doxgns_DODA"/>
    <property type="match status" value="1"/>
</dbReference>
<dbReference type="SUPFAM" id="SSF53213">
    <property type="entry name" value="LigB-like"/>
    <property type="match status" value="1"/>
</dbReference>
<gene>
    <name evidence="7" type="ORF">BN7_4427</name>
</gene>
<evidence type="ECO:0000256" key="3">
    <source>
        <dbReference type="ARBA" id="ARBA00022723"/>
    </source>
</evidence>
<dbReference type="STRING" id="1206466.K0KUJ6"/>
<dbReference type="Gene3D" id="3.40.830.10">
    <property type="entry name" value="LigB-like"/>
    <property type="match status" value="1"/>
</dbReference>
<evidence type="ECO:0000259" key="6">
    <source>
        <dbReference type="Pfam" id="PF02900"/>
    </source>
</evidence>
<dbReference type="InterPro" id="IPR014436">
    <property type="entry name" value="Extradiol_dOase_DODA"/>
</dbReference>
<evidence type="ECO:0000256" key="1">
    <source>
        <dbReference type="ARBA" id="ARBA00001947"/>
    </source>
</evidence>
<dbReference type="PANTHER" id="PTHR30096">
    <property type="entry name" value="4,5-DOPA DIOXYGENASE EXTRADIOL-LIKE PROTEIN"/>
    <property type="match status" value="1"/>
</dbReference>
<dbReference type="CDD" id="cd07363">
    <property type="entry name" value="45_DOPA_Dioxygenase"/>
    <property type="match status" value="1"/>
</dbReference>
<reference evidence="7 8" key="1">
    <citation type="journal article" date="2012" name="Eukaryot. Cell">
        <title>Draft genome sequence of Wickerhamomyces ciferrii NRRL Y-1031 F-60-10.</title>
        <authorList>
            <person name="Schneider J."/>
            <person name="Andrea H."/>
            <person name="Blom J."/>
            <person name="Jaenicke S."/>
            <person name="Ruckert C."/>
            <person name="Schorsch C."/>
            <person name="Szczepanowski R."/>
            <person name="Farwick M."/>
            <person name="Goesmann A."/>
            <person name="Puhler A."/>
            <person name="Schaffer S."/>
            <person name="Tauch A."/>
            <person name="Kohler T."/>
            <person name="Brinkrolf K."/>
        </authorList>
    </citation>
    <scope>NUCLEOTIDE SEQUENCE [LARGE SCALE GENOMIC DNA]</scope>
    <source>
        <strain evidence="8">ATCC 14091 / BCRC 22168 / CBS 111 / JCM 3599 / NBRC 0793 / NRRL Y-1031 F-60-10</strain>
    </source>
</reference>
<dbReference type="InParanoid" id="K0KUJ6"/>
<comment type="caution">
    <text evidence="7">The sequence shown here is derived from an EMBL/GenBank/DDBJ whole genome shotgun (WGS) entry which is preliminary data.</text>
</comment>
<dbReference type="GO" id="GO:0008198">
    <property type="term" value="F:ferrous iron binding"/>
    <property type="evidence" value="ECO:0007669"/>
    <property type="project" value="InterPro"/>
</dbReference>
<keyword evidence="5 7" id="KW-0560">Oxidoreductase</keyword>
<dbReference type="eggNOG" id="ENOG502SQUW">
    <property type="taxonomic scope" value="Eukaryota"/>
</dbReference>
<dbReference type="Pfam" id="PF02900">
    <property type="entry name" value="LigB"/>
    <property type="match status" value="1"/>
</dbReference>
<organism evidence="7 8">
    <name type="scientific">Wickerhamomyces ciferrii (strain ATCC 14091 / BCRC 22168 / CBS 111 / JCM 3599 / NBRC 0793 / NRRL Y-1031 F-60-10)</name>
    <name type="common">Yeast</name>
    <name type="synonym">Pichia ciferrii</name>
    <dbReference type="NCBI Taxonomy" id="1206466"/>
    <lineage>
        <taxon>Eukaryota</taxon>
        <taxon>Fungi</taxon>
        <taxon>Dikarya</taxon>
        <taxon>Ascomycota</taxon>
        <taxon>Saccharomycotina</taxon>
        <taxon>Saccharomycetes</taxon>
        <taxon>Phaffomycetales</taxon>
        <taxon>Wickerhamomycetaceae</taxon>
        <taxon>Wickerhamomyces</taxon>
    </lineage>
</organism>
<accession>K0KUJ6</accession>
<keyword evidence="4" id="KW-0862">Zinc</keyword>
<name>K0KUJ6_WICCF</name>
<dbReference type="HOGENOM" id="CLU_046582_1_0_1"/>
<dbReference type="EMBL" id="CAIF01000158">
    <property type="protein sequence ID" value="CCH44858.1"/>
    <property type="molecule type" value="Genomic_DNA"/>
</dbReference>
<evidence type="ECO:0000313" key="7">
    <source>
        <dbReference type="EMBL" id="CCH44858.1"/>
    </source>
</evidence>
<dbReference type="AlphaFoldDB" id="K0KUJ6"/>
<evidence type="ECO:0000256" key="4">
    <source>
        <dbReference type="ARBA" id="ARBA00022833"/>
    </source>
</evidence>
<dbReference type="PANTHER" id="PTHR30096:SF0">
    <property type="entry name" value="4,5-DOPA DIOXYGENASE EXTRADIOL-LIKE PROTEIN"/>
    <property type="match status" value="1"/>
</dbReference>
<dbReference type="InterPro" id="IPR004183">
    <property type="entry name" value="Xdiol_dOase_suB"/>
</dbReference>
<comment type="cofactor">
    <cofactor evidence="1">
        <name>Zn(2+)</name>
        <dbReference type="ChEBI" id="CHEBI:29105"/>
    </cofactor>
</comment>
<feature type="domain" description="Extradiol ring-cleavage dioxygenase class III enzyme subunit B" evidence="6">
    <location>
        <begin position="30"/>
        <end position="209"/>
    </location>
</feature>
<dbReference type="GO" id="GO:0008270">
    <property type="term" value="F:zinc ion binding"/>
    <property type="evidence" value="ECO:0007669"/>
    <property type="project" value="InterPro"/>
</dbReference>
<evidence type="ECO:0000256" key="2">
    <source>
        <dbReference type="ARBA" id="ARBA00007581"/>
    </source>
</evidence>
<keyword evidence="3" id="KW-0479">Metal-binding</keyword>
<keyword evidence="8" id="KW-1185">Reference proteome</keyword>
<dbReference type="GO" id="GO:0047070">
    <property type="term" value="F:3-carboxyethylcatechol 2,3-dioxygenase activity"/>
    <property type="evidence" value="ECO:0007669"/>
    <property type="project" value="UniProtKB-EC"/>
</dbReference>
<protein>
    <submittedName>
        <fullName evidence="7">2,3-dihydroxyphenylpropionate/2,3-dihydroxicinnamic acid 1,2-dioxygenase</fullName>
        <ecNumber evidence="7">1.13.11.16</ecNumber>
    </submittedName>
</protein>
<evidence type="ECO:0000313" key="8">
    <source>
        <dbReference type="Proteomes" id="UP000009328"/>
    </source>
</evidence>
<evidence type="ECO:0000256" key="5">
    <source>
        <dbReference type="ARBA" id="ARBA00023002"/>
    </source>
</evidence>
<sequence length="297" mass="33926">MTINPLPTYFIAHGGVGVLDLPQKDPYRLQLLSIGDEIKSLNPKGIIATSGHFESPYQETIQVNIKEDLDVLYDYFFKHDDPKRYQLKFKHFGDKAIAGDVVSVLKDKGIPVETVEKDTDHGIWVALKLLFPEEQSELKIPVISVSTFKPSTFKKQVELGEALSSLRNEGFVLIHFGMPVHNIYVGDRNQSKRVVDSLRNDSYDPVIQITNPNYSEDFTKELEILNTIKDYEEKKKAVIRLENDKESNIYQAHPTLEHFTPFLAYIGSSLRSDSGYNYKRTKITSNMSFSNFKLESI</sequence>